<organism evidence="1 2">
    <name type="scientific">[Candida] jaroonii</name>
    <dbReference type="NCBI Taxonomy" id="467808"/>
    <lineage>
        <taxon>Eukaryota</taxon>
        <taxon>Fungi</taxon>
        <taxon>Dikarya</taxon>
        <taxon>Ascomycota</taxon>
        <taxon>Saccharomycotina</taxon>
        <taxon>Pichiomycetes</taxon>
        <taxon>Debaryomycetaceae</taxon>
        <taxon>Yamadazyma</taxon>
    </lineage>
</organism>
<evidence type="ECO:0000313" key="1">
    <source>
        <dbReference type="EMBL" id="CAH6718539.1"/>
    </source>
</evidence>
<dbReference type="EMBL" id="CALSDN010000001">
    <property type="protein sequence ID" value="CAH6718539.1"/>
    <property type="molecule type" value="Genomic_DNA"/>
</dbReference>
<reference evidence="1" key="1">
    <citation type="submission" date="2022-06" db="EMBL/GenBank/DDBJ databases">
        <authorList>
            <person name="Legras J.-L."/>
            <person name="Devillers H."/>
            <person name="Grondin C."/>
        </authorList>
    </citation>
    <scope>NUCLEOTIDE SEQUENCE</scope>
    <source>
        <strain evidence="1">CLIB 1444</strain>
    </source>
</reference>
<gene>
    <name evidence="1" type="ORF">CLIB1444_01S08988</name>
</gene>
<proteinExistence type="predicted"/>
<comment type="caution">
    <text evidence="1">The sequence shown here is derived from an EMBL/GenBank/DDBJ whole genome shotgun (WGS) entry which is preliminary data.</text>
</comment>
<evidence type="ECO:0000313" key="2">
    <source>
        <dbReference type="Proteomes" id="UP001152531"/>
    </source>
</evidence>
<sequence length="476" mass="52761">MASVIDCIVNFQVATKASYILASNDEIGSSLYEVKCISEQHKSVIDKICDESTKGFKYWSQLKFQERIDILQKVCLEVERCKDELIESMEETGMPRWFCEFNAGSISTHLSEYIRQISRSNGKVVQSEQTDLAMVVKTPVGPVLAISPWNAPGVLTGRTISAPLASGCSVIIKSNELSVKTTELIVKCFHNGGVPVNVLQMVNVLPEDNKFVVEQFIKHKSVRKISFTGSTQVGSSIASTAGKYLKPCILELGGKNCTIIEPDADLEKAIETSLFTSWGHKGQICMSTDKIFIHESIYEEALEKFVNIGKEFIKNPDFKILQRTGIFTRKTKSLIDDALKKGGKILLGEYNPIVQNVNFELTPLLLGEIPESAEINDTEIFGAVACLYKYKDINELIEKVNDDDYGLKTSLWSKNTIKAYKLASLIESGGVHINSGTIFDESTSPHGGVKSSGYGRFNSSWGIDEFCFDKIVTMCE</sequence>
<accession>A0ACA9Y102</accession>
<protein>
    <submittedName>
        <fullName evidence="1">Aldehyde dehydrogenase 5, mitochondrial</fullName>
    </submittedName>
</protein>
<name>A0ACA9Y102_9ASCO</name>
<keyword evidence="2" id="KW-1185">Reference proteome</keyword>
<dbReference type="Proteomes" id="UP001152531">
    <property type="component" value="Unassembled WGS sequence"/>
</dbReference>